<feature type="short sequence motif" description="HXTX 1" evidence="2">
    <location>
        <begin position="44"/>
        <end position="47"/>
    </location>
</feature>
<evidence type="ECO:0000313" key="4">
    <source>
        <dbReference type="Proteomes" id="UP000193334"/>
    </source>
</evidence>
<dbReference type="GO" id="GO:0016874">
    <property type="term" value="F:ligase activity"/>
    <property type="evidence" value="ECO:0007669"/>
    <property type="project" value="UniProtKB-KW"/>
</dbReference>
<feature type="short sequence motif" description="HXTX 2" evidence="2">
    <location>
        <begin position="129"/>
        <end position="132"/>
    </location>
</feature>
<gene>
    <name evidence="3" type="ORF">STSP1_01089</name>
</gene>
<proteinExistence type="inferred from homology"/>
<dbReference type="Gene3D" id="3.90.1140.10">
    <property type="entry name" value="Cyclic phosphodiesterase"/>
    <property type="match status" value="1"/>
</dbReference>
<dbReference type="Pfam" id="PF13563">
    <property type="entry name" value="2_5_RNA_ligase2"/>
    <property type="match status" value="1"/>
</dbReference>
<evidence type="ECO:0000313" key="3">
    <source>
        <dbReference type="EMBL" id="ARN56700.1"/>
    </source>
</evidence>
<dbReference type="PANTHER" id="PTHR35561:SF1">
    <property type="entry name" value="RNA 2',3'-CYCLIC PHOSPHODIESTERASE"/>
    <property type="match status" value="1"/>
</dbReference>
<dbReference type="InterPro" id="IPR009097">
    <property type="entry name" value="Cyclic_Pdiesterase"/>
</dbReference>
<protein>
    <recommendedName>
        <fullName evidence="2">RNA 2',3'-cyclic phosphodiesterase</fullName>
        <shortName evidence="2">RNA 2',3'-CPDase</shortName>
        <ecNumber evidence="2">3.1.4.58</ecNumber>
    </recommendedName>
</protein>
<dbReference type="RefSeq" id="WP_085755388.1">
    <property type="nucleotide sequence ID" value="NZ_CP021023.1"/>
</dbReference>
<name>A0A1W6LLM5_9BACT</name>
<dbReference type="PANTHER" id="PTHR35561">
    <property type="entry name" value="RNA 2',3'-CYCLIC PHOSPHODIESTERASE"/>
    <property type="match status" value="1"/>
</dbReference>
<dbReference type="KEGG" id="pbp:STSP1_01089"/>
<dbReference type="GO" id="GO:0008664">
    <property type="term" value="F:RNA 2',3'-cyclic 3'-phosphodiesterase activity"/>
    <property type="evidence" value="ECO:0007669"/>
    <property type="project" value="UniProtKB-EC"/>
</dbReference>
<dbReference type="SUPFAM" id="SSF55144">
    <property type="entry name" value="LigT-like"/>
    <property type="match status" value="1"/>
</dbReference>
<dbReference type="GO" id="GO:0004113">
    <property type="term" value="F:2',3'-cyclic-nucleotide 3'-phosphodiesterase activity"/>
    <property type="evidence" value="ECO:0007669"/>
    <property type="project" value="InterPro"/>
</dbReference>
<comment type="catalytic activity">
    <reaction evidence="2">
        <text>a 3'-end 2',3'-cyclophospho-ribonucleotide-RNA + H2O = a 3'-end 2'-phospho-ribonucleotide-RNA + H(+)</text>
        <dbReference type="Rhea" id="RHEA:11828"/>
        <dbReference type="Rhea" id="RHEA-COMP:10464"/>
        <dbReference type="Rhea" id="RHEA-COMP:17353"/>
        <dbReference type="ChEBI" id="CHEBI:15377"/>
        <dbReference type="ChEBI" id="CHEBI:15378"/>
        <dbReference type="ChEBI" id="CHEBI:83064"/>
        <dbReference type="ChEBI" id="CHEBI:173113"/>
        <dbReference type="EC" id="3.1.4.58"/>
    </reaction>
</comment>
<dbReference type="InterPro" id="IPR004175">
    <property type="entry name" value="RNA_CPDase"/>
</dbReference>
<evidence type="ECO:0000256" key="2">
    <source>
        <dbReference type="HAMAP-Rule" id="MF_01940"/>
    </source>
</evidence>
<keyword evidence="3" id="KW-0436">Ligase</keyword>
<dbReference type="STRING" id="1941349.STSP1_01089"/>
<keyword evidence="1 2" id="KW-0378">Hydrolase</keyword>
<comment type="similarity">
    <text evidence="2">Belongs to the 2H phosphoesterase superfamily. ThpR family.</text>
</comment>
<dbReference type="Proteomes" id="UP000193334">
    <property type="component" value="Chromosome"/>
</dbReference>
<feature type="active site" description="Proton acceptor" evidence="2">
    <location>
        <position position="129"/>
    </location>
</feature>
<dbReference type="NCBIfam" id="TIGR02258">
    <property type="entry name" value="2_5_ligase"/>
    <property type="match status" value="1"/>
</dbReference>
<dbReference type="AlphaFoldDB" id="A0A1W6LLM5"/>
<keyword evidence="4" id="KW-1185">Reference proteome</keyword>
<feature type="active site" description="Proton donor" evidence="2">
    <location>
        <position position="44"/>
    </location>
</feature>
<reference evidence="4" key="1">
    <citation type="submission" date="2017-04" db="EMBL/GenBank/DDBJ databases">
        <title>Comparative genomics and description of representatives of a novel lineage of planctomycetes thriving in anoxic sediments.</title>
        <authorList>
            <person name="Spring S."/>
            <person name="Bunk B."/>
            <person name="Sproer C."/>
        </authorList>
    </citation>
    <scope>NUCLEOTIDE SEQUENCE [LARGE SCALE GENOMIC DNA]</scope>
    <source>
        <strain evidence="4">ST-PulAB-D4</strain>
    </source>
</reference>
<accession>A0A1W6LLM5</accession>
<dbReference type="EMBL" id="CP021023">
    <property type="protein sequence ID" value="ARN56700.1"/>
    <property type="molecule type" value="Genomic_DNA"/>
</dbReference>
<comment type="function">
    <text evidence="2">Hydrolyzes RNA 2',3'-cyclic phosphodiester to an RNA 2'-phosphomonoester.</text>
</comment>
<evidence type="ECO:0000256" key="1">
    <source>
        <dbReference type="ARBA" id="ARBA00022801"/>
    </source>
</evidence>
<dbReference type="HAMAP" id="MF_01940">
    <property type="entry name" value="RNA_CPDase"/>
    <property type="match status" value="1"/>
</dbReference>
<organism evidence="3 4">
    <name type="scientific">Sedimentisphaera salicampi</name>
    <dbReference type="NCBI Taxonomy" id="1941349"/>
    <lineage>
        <taxon>Bacteria</taxon>
        <taxon>Pseudomonadati</taxon>
        <taxon>Planctomycetota</taxon>
        <taxon>Phycisphaerae</taxon>
        <taxon>Sedimentisphaerales</taxon>
        <taxon>Sedimentisphaeraceae</taxon>
        <taxon>Sedimentisphaera</taxon>
    </lineage>
</organism>
<sequence>MRTFVAVVPYPEVLDKIDRVQKRIAPELGHFRRDIKWVKPEDAHITLAFLGEVADNNLQSVCDIVRNSVTGRADFTMSLRGTGTFGKNAHTFWAGVTKGAEELKALREAVCRPLAEKGFFSPSKRFEPHITLARIKSPRPARIIKSIDRSLKKQSFGSCPVESVCVFTSELTKKGPEYTLAAQYFFAGPQ</sequence>
<dbReference type="EC" id="3.1.4.58" evidence="2"/>